<dbReference type="GO" id="GO:0007165">
    <property type="term" value="P:signal transduction"/>
    <property type="evidence" value="ECO:0007669"/>
    <property type="project" value="UniProtKB-KW"/>
</dbReference>
<dbReference type="RefSeq" id="WP_244729639.1">
    <property type="nucleotide sequence ID" value="NZ_JALIRP010000013.1"/>
</dbReference>
<dbReference type="InterPro" id="IPR039379">
    <property type="entry name" value="Protoglobin_sensor_dom"/>
</dbReference>
<dbReference type="SUPFAM" id="SSF46458">
    <property type="entry name" value="Globin-like"/>
    <property type="match status" value="1"/>
</dbReference>
<dbReference type="GO" id="GO:0020037">
    <property type="term" value="F:heme binding"/>
    <property type="evidence" value="ECO:0007669"/>
    <property type="project" value="InterPro"/>
</dbReference>
<dbReference type="PRINTS" id="PR00260">
    <property type="entry name" value="CHEMTRNSDUCR"/>
</dbReference>
<feature type="domain" description="Methyl-accepting transducer" evidence="4">
    <location>
        <begin position="211"/>
        <end position="419"/>
    </location>
</feature>
<dbReference type="InterPro" id="IPR025991">
    <property type="entry name" value="Chemoreceptor_zinc-bind_dom"/>
</dbReference>
<dbReference type="GO" id="GO:0006935">
    <property type="term" value="P:chemotaxis"/>
    <property type="evidence" value="ECO:0007669"/>
    <property type="project" value="InterPro"/>
</dbReference>
<dbReference type="GO" id="GO:0019825">
    <property type="term" value="F:oxygen binding"/>
    <property type="evidence" value="ECO:0007669"/>
    <property type="project" value="InterPro"/>
</dbReference>
<sequence>MIFQRKLSKADVVKPLAPSDILTTEEMKAKLYLLQINKVDTDNMHKLAQLMDEKAEGITKRHYELLSQVQYTRELIEGNSTWERLMRTFTDYLKSIPRMEINSEYIESRIRIGLVHGRIKLPLEWFIGSFMRIYEELVPEILVRFPNPTEAASILLSLNRILTLDSQLVVEAYQGFHDFKLVENNSRIIEELIQMDQIRPLLEAVELSIHETTNVSSGAGQLSVSIQEVAQHAVQVAENSDAMIKQAKHGQEAIDEALNGFLAVVEQFAETRNQFEELHTSIRDVTKMVGFIREVSEQTQLLALNAAIEAARAGEEGRGFAVVASEVRKLADQARDYTERITSVISQVDRTADQVGMQTQKMGDIIASRVERTQEAIGILEQMMKGVQTIGDATSYIAGIVEEQSAATDDISSRTAIMLGHHEQVQQHALATGRDIYEVSQKVNSLRLETLEVFPELTEEQTLRTVQTDHLLWRWWAYNSLLGFHQIEAAQGDHHACRLGQWIDHKKSDSRTAGLHSFQVLEEPHARIHRLAKEAADLLKEGRITEAKQLLEPIEQASHEVVGHLEQLQKDLHKH</sequence>
<proteinExistence type="inferred from homology"/>
<evidence type="ECO:0000256" key="3">
    <source>
        <dbReference type="PROSITE-ProRule" id="PRU00284"/>
    </source>
</evidence>
<keyword evidence="6" id="KW-1185">Reference proteome</keyword>
<dbReference type="PANTHER" id="PTHR32089">
    <property type="entry name" value="METHYL-ACCEPTING CHEMOTAXIS PROTEIN MCPB"/>
    <property type="match status" value="1"/>
</dbReference>
<dbReference type="Pfam" id="PF11563">
    <property type="entry name" value="Protoglobin"/>
    <property type="match status" value="1"/>
</dbReference>
<dbReference type="Proteomes" id="UP001139347">
    <property type="component" value="Unassembled WGS sequence"/>
</dbReference>
<dbReference type="InterPro" id="IPR012292">
    <property type="entry name" value="Globin/Proto"/>
</dbReference>
<accession>A0A9X1WSP9</accession>
<keyword evidence="1 3" id="KW-0807">Transducer</keyword>
<comment type="caution">
    <text evidence="5">The sequence shown here is derived from an EMBL/GenBank/DDBJ whole genome shotgun (WGS) entry which is preliminary data.</text>
</comment>
<evidence type="ECO:0000259" key="4">
    <source>
        <dbReference type="PROSITE" id="PS50111"/>
    </source>
</evidence>
<gene>
    <name evidence="5" type="ORF">MUG84_23470</name>
</gene>
<dbReference type="InterPro" id="IPR004090">
    <property type="entry name" value="Chemotax_Me-accpt_rcpt"/>
</dbReference>
<dbReference type="SMART" id="SM00283">
    <property type="entry name" value="MA"/>
    <property type="match status" value="1"/>
</dbReference>
<dbReference type="AlphaFoldDB" id="A0A9X1WSP9"/>
<dbReference type="SUPFAM" id="SSF58104">
    <property type="entry name" value="Methyl-accepting chemotaxis protein (MCP) signaling domain"/>
    <property type="match status" value="1"/>
</dbReference>
<dbReference type="Gene3D" id="1.10.287.950">
    <property type="entry name" value="Methyl-accepting chemotaxis protein"/>
    <property type="match status" value="1"/>
</dbReference>
<dbReference type="InterPro" id="IPR044398">
    <property type="entry name" value="Globin-sensor_dom"/>
</dbReference>
<protein>
    <submittedName>
        <fullName evidence="5">Methyl-accepting chemotaxis protein</fullName>
    </submittedName>
</protein>
<dbReference type="InterPro" id="IPR004089">
    <property type="entry name" value="MCPsignal_dom"/>
</dbReference>
<dbReference type="EMBL" id="JALIRP010000013">
    <property type="protein sequence ID" value="MCJ8014647.1"/>
    <property type="molecule type" value="Genomic_DNA"/>
</dbReference>
<evidence type="ECO:0000313" key="5">
    <source>
        <dbReference type="EMBL" id="MCJ8014647.1"/>
    </source>
</evidence>
<evidence type="ECO:0000256" key="1">
    <source>
        <dbReference type="ARBA" id="ARBA00023224"/>
    </source>
</evidence>
<organism evidence="5 6">
    <name type="scientific">Paenibacillus mangrovi</name>
    <dbReference type="NCBI Taxonomy" id="2931978"/>
    <lineage>
        <taxon>Bacteria</taxon>
        <taxon>Bacillati</taxon>
        <taxon>Bacillota</taxon>
        <taxon>Bacilli</taxon>
        <taxon>Bacillales</taxon>
        <taxon>Paenibacillaceae</taxon>
        <taxon>Paenibacillus</taxon>
    </lineage>
</organism>
<dbReference type="Pfam" id="PF13682">
    <property type="entry name" value="CZB"/>
    <property type="match status" value="1"/>
</dbReference>
<dbReference type="GO" id="GO:0004888">
    <property type="term" value="F:transmembrane signaling receptor activity"/>
    <property type="evidence" value="ECO:0007669"/>
    <property type="project" value="InterPro"/>
</dbReference>
<dbReference type="GO" id="GO:0016020">
    <property type="term" value="C:membrane"/>
    <property type="evidence" value="ECO:0007669"/>
    <property type="project" value="InterPro"/>
</dbReference>
<evidence type="ECO:0000313" key="6">
    <source>
        <dbReference type="Proteomes" id="UP001139347"/>
    </source>
</evidence>
<dbReference type="Pfam" id="PF00015">
    <property type="entry name" value="MCPsignal"/>
    <property type="match status" value="1"/>
</dbReference>
<dbReference type="PROSITE" id="PS50111">
    <property type="entry name" value="CHEMOTAXIS_TRANSDUC_2"/>
    <property type="match status" value="1"/>
</dbReference>
<dbReference type="Gene3D" id="1.10.490.10">
    <property type="entry name" value="Globins"/>
    <property type="match status" value="1"/>
</dbReference>
<reference evidence="5" key="1">
    <citation type="submission" date="2022-04" db="EMBL/GenBank/DDBJ databases">
        <title>Paenibacillus mangrovi sp. nov., a novel endophytic bacterium isolated from bark of Kandelia candel.</title>
        <authorList>
            <person name="Tuo L."/>
        </authorList>
    </citation>
    <scope>NUCLEOTIDE SEQUENCE</scope>
    <source>
        <strain evidence="5">KQZ6P-2</strain>
    </source>
</reference>
<comment type="similarity">
    <text evidence="2">Belongs to the methyl-accepting chemotaxis (MCP) protein family.</text>
</comment>
<dbReference type="CDD" id="cd01068">
    <property type="entry name" value="globin_sensor"/>
    <property type="match status" value="1"/>
</dbReference>
<evidence type="ECO:0000256" key="2">
    <source>
        <dbReference type="ARBA" id="ARBA00029447"/>
    </source>
</evidence>
<dbReference type="Gene3D" id="1.20.120.30">
    <property type="entry name" value="Aspartate receptor, ligand-binding domain"/>
    <property type="match status" value="1"/>
</dbReference>
<dbReference type="InterPro" id="IPR009050">
    <property type="entry name" value="Globin-like_sf"/>
</dbReference>
<dbReference type="PANTHER" id="PTHR32089:SF112">
    <property type="entry name" value="LYSOZYME-LIKE PROTEIN-RELATED"/>
    <property type="match status" value="1"/>
</dbReference>
<name>A0A9X1WSP9_9BACL</name>